<comment type="domain">
    <text evidence="11">The DHHC domain is required for palmitoyltransferase activity.</text>
</comment>
<keyword evidence="15" id="KW-1185">Reference proteome</keyword>
<dbReference type="InterPro" id="IPR039859">
    <property type="entry name" value="PFA4/ZDH16/20/ERF2-like"/>
</dbReference>
<proteinExistence type="inferred from homology"/>
<feature type="region of interest" description="Disordered" evidence="12">
    <location>
        <begin position="341"/>
        <end position="376"/>
    </location>
</feature>
<dbReference type="EMBL" id="JAVHJL010000004">
    <property type="protein sequence ID" value="KAK6505715.1"/>
    <property type="molecule type" value="Genomic_DNA"/>
</dbReference>
<evidence type="ECO:0000256" key="9">
    <source>
        <dbReference type="ARBA" id="ARBA00038298"/>
    </source>
</evidence>
<comment type="caution">
    <text evidence="14">The sequence shown here is derived from an EMBL/GenBank/DDBJ whole genome shotgun (WGS) entry which is preliminary data.</text>
</comment>
<dbReference type="GO" id="GO:0016020">
    <property type="term" value="C:membrane"/>
    <property type="evidence" value="ECO:0007669"/>
    <property type="project" value="UniProtKB-SubCell"/>
</dbReference>
<feature type="transmembrane region" description="Helical" evidence="11">
    <location>
        <begin position="70"/>
        <end position="91"/>
    </location>
</feature>
<feature type="transmembrane region" description="Helical" evidence="11">
    <location>
        <begin position="253"/>
        <end position="272"/>
    </location>
</feature>
<feature type="compositionally biased region" description="Basic and acidic residues" evidence="12">
    <location>
        <begin position="365"/>
        <end position="376"/>
    </location>
</feature>
<feature type="compositionally biased region" description="Polar residues" evidence="12">
    <location>
        <begin position="141"/>
        <end position="152"/>
    </location>
</feature>
<evidence type="ECO:0000313" key="14">
    <source>
        <dbReference type="EMBL" id="KAK6505715.1"/>
    </source>
</evidence>
<feature type="compositionally biased region" description="Low complexity" evidence="12">
    <location>
        <begin position="346"/>
        <end position="359"/>
    </location>
</feature>
<evidence type="ECO:0000256" key="6">
    <source>
        <dbReference type="ARBA" id="ARBA00023139"/>
    </source>
</evidence>
<keyword evidence="7" id="KW-0449">Lipoprotein</keyword>
<dbReference type="Pfam" id="PF01529">
    <property type="entry name" value="DHHC"/>
    <property type="match status" value="1"/>
</dbReference>
<feature type="domain" description="Palmitoyltransferase DHHC" evidence="13">
    <location>
        <begin position="202"/>
        <end position="323"/>
    </location>
</feature>
<feature type="region of interest" description="Disordered" evidence="12">
    <location>
        <begin position="392"/>
        <end position="427"/>
    </location>
</feature>
<feature type="compositionally biased region" description="Low complexity" evidence="12">
    <location>
        <begin position="392"/>
        <end position="411"/>
    </location>
</feature>
<dbReference type="PANTHER" id="PTHR22883:SF23">
    <property type="entry name" value="PALMITOYLTRANSFERASE ZDHHC6"/>
    <property type="match status" value="1"/>
</dbReference>
<dbReference type="Proteomes" id="UP001370758">
    <property type="component" value="Unassembled WGS sequence"/>
</dbReference>
<dbReference type="GO" id="GO:0006612">
    <property type="term" value="P:protein targeting to membrane"/>
    <property type="evidence" value="ECO:0007669"/>
    <property type="project" value="TreeGrafter"/>
</dbReference>
<comment type="subcellular location">
    <subcellularLocation>
        <location evidence="1">Membrane</location>
        <topology evidence="1">Multi-pass membrane protein</topology>
    </subcellularLocation>
</comment>
<comment type="catalytic activity">
    <reaction evidence="10 11">
        <text>L-cysteinyl-[protein] + hexadecanoyl-CoA = S-hexadecanoyl-L-cysteinyl-[protein] + CoA</text>
        <dbReference type="Rhea" id="RHEA:36683"/>
        <dbReference type="Rhea" id="RHEA-COMP:10131"/>
        <dbReference type="Rhea" id="RHEA-COMP:11032"/>
        <dbReference type="ChEBI" id="CHEBI:29950"/>
        <dbReference type="ChEBI" id="CHEBI:57287"/>
        <dbReference type="ChEBI" id="CHEBI:57379"/>
        <dbReference type="ChEBI" id="CHEBI:74151"/>
        <dbReference type="EC" id="2.3.1.225"/>
    </reaction>
</comment>
<keyword evidence="3 11" id="KW-0812">Transmembrane</keyword>
<feature type="transmembrane region" description="Helical" evidence="11">
    <location>
        <begin position="287"/>
        <end position="307"/>
    </location>
</feature>
<comment type="similarity">
    <text evidence="9">Belongs to the DHHC palmitoyltransferase family. PFA5 subfamily.</text>
</comment>
<sequence>MCDRRKANIYTARVMPLLLTGMAGYTTYVFVVRLCLKYLLHPPSIDTTLPNTTNIPVIVEKPSSPAPRTATAIGLIVGYLIFLILMGSAYFRLVFTVLTNPGFTPLGPTAYGTSGEGKEAWAASAPVSSGTTNEKGGAPPSASSNNRPTGSPRSGPVENGSAPPNVGFQALSSRPADQPSTPLRQPLTQVFLRDIFLCDANGEVRWCGRCGNYKPDRTHHCSEVGRCVENFDHFCPWVGGVVGLTSYKFFFQFVGYGTLYCVYALICMAIFFQEKVSRYGFQQNDGHWVAVIAMGGFFGLFILGMFITNIQMIYWGSSTIENFDRKTKRYFVARLDPNQDLEPGRRTTTLNPRTTTRVPQPRPFWQKDDGTRDEDSGFHRRLLLPLPSPRRMASPVRSPISPVTSPITSPVLAPTSPTLQPKEGQEQPFATPRRYYKIYLTPSGLHPWRIGFKRNFRQIMGPRLWDWLLPMYRPYQRPRSSDSDGELAEGVWSAKELSRQMASQGWASASQGAAMARDGGVSRWYEFSDDFIRFLDSCDQDEQQQPSASS</sequence>
<evidence type="ECO:0000256" key="11">
    <source>
        <dbReference type="RuleBase" id="RU079119"/>
    </source>
</evidence>
<evidence type="ECO:0000256" key="10">
    <source>
        <dbReference type="ARBA" id="ARBA00048048"/>
    </source>
</evidence>
<keyword evidence="5 11" id="KW-0472">Membrane</keyword>
<evidence type="ECO:0000256" key="7">
    <source>
        <dbReference type="ARBA" id="ARBA00023288"/>
    </source>
</evidence>
<organism evidence="14 15">
    <name type="scientific">Arthrobotrys musiformis</name>
    <dbReference type="NCBI Taxonomy" id="47236"/>
    <lineage>
        <taxon>Eukaryota</taxon>
        <taxon>Fungi</taxon>
        <taxon>Dikarya</taxon>
        <taxon>Ascomycota</taxon>
        <taxon>Pezizomycotina</taxon>
        <taxon>Orbiliomycetes</taxon>
        <taxon>Orbiliales</taxon>
        <taxon>Orbiliaceae</taxon>
        <taxon>Arthrobotrys</taxon>
    </lineage>
</organism>
<protein>
    <recommendedName>
        <fullName evidence="11">Palmitoyltransferase</fullName>
        <ecNumber evidence="11">2.3.1.225</ecNumber>
    </recommendedName>
</protein>
<accession>A0AAV9WCZ8</accession>
<evidence type="ECO:0000256" key="2">
    <source>
        <dbReference type="ARBA" id="ARBA00022679"/>
    </source>
</evidence>
<dbReference type="GO" id="GO:0005783">
    <property type="term" value="C:endoplasmic reticulum"/>
    <property type="evidence" value="ECO:0007669"/>
    <property type="project" value="TreeGrafter"/>
</dbReference>
<dbReference type="GO" id="GO:0019706">
    <property type="term" value="F:protein-cysteine S-palmitoyltransferase activity"/>
    <property type="evidence" value="ECO:0007669"/>
    <property type="project" value="UniProtKB-EC"/>
</dbReference>
<dbReference type="GO" id="GO:0005794">
    <property type="term" value="C:Golgi apparatus"/>
    <property type="evidence" value="ECO:0007669"/>
    <property type="project" value="TreeGrafter"/>
</dbReference>
<feature type="transmembrane region" description="Helical" evidence="11">
    <location>
        <begin position="12"/>
        <end position="31"/>
    </location>
</feature>
<gene>
    <name evidence="14" type="primary">PFA5</name>
    <name evidence="14" type="ORF">TWF481_007607</name>
</gene>
<evidence type="ECO:0000313" key="15">
    <source>
        <dbReference type="Proteomes" id="UP001370758"/>
    </source>
</evidence>
<evidence type="ECO:0000256" key="4">
    <source>
        <dbReference type="ARBA" id="ARBA00022989"/>
    </source>
</evidence>
<dbReference type="PANTHER" id="PTHR22883">
    <property type="entry name" value="ZINC FINGER DHHC DOMAIN CONTAINING PROTEIN"/>
    <property type="match status" value="1"/>
</dbReference>
<keyword evidence="8 11" id="KW-0012">Acyltransferase</keyword>
<evidence type="ECO:0000256" key="12">
    <source>
        <dbReference type="SAM" id="MobiDB-lite"/>
    </source>
</evidence>
<reference evidence="14 15" key="1">
    <citation type="submission" date="2023-08" db="EMBL/GenBank/DDBJ databases">
        <authorList>
            <person name="Palmer J.M."/>
        </authorList>
    </citation>
    <scope>NUCLEOTIDE SEQUENCE [LARGE SCALE GENOMIC DNA]</scope>
    <source>
        <strain evidence="14 15">TWF481</strain>
    </source>
</reference>
<evidence type="ECO:0000256" key="1">
    <source>
        <dbReference type="ARBA" id="ARBA00004141"/>
    </source>
</evidence>
<feature type="region of interest" description="Disordered" evidence="12">
    <location>
        <begin position="121"/>
        <end position="183"/>
    </location>
</feature>
<dbReference type="EC" id="2.3.1.225" evidence="11"/>
<dbReference type="InterPro" id="IPR001594">
    <property type="entry name" value="Palmitoyltrfase_DHHC"/>
</dbReference>
<evidence type="ECO:0000256" key="8">
    <source>
        <dbReference type="ARBA" id="ARBA00023315"/>
    </source>
</evidence>
<evidence type="ECO:0000259" key="13">
    <source>
        <dbReference type="Pfam" id="PF01529"/>
    </source>
</evidence>
<dbReference type="AlphaFoldDB" id="A0AAV9WCZ8"/>
<keyword evidence="4 11" id="KW-1133">Transmembrane helix</keyword>
<keyword evidence="2 11" id="KW-0808">Transferase</keyword>
<name>A0AAV9WCZ8_9PEZI</name>
<keyword evidence="6" id="KW-0564">Palmitate</keyword>
<evidence type="ECO:0000256" key="3">
    <source>
        <dbReference type="ARBA" id="ARBA00022692"/>
    </source>
</evidence>
<dbReference type="PROSITE" id="PS50216">
    <property type="entry name" value="DHHC"/>
    <property type="match status" value="1"/>
</dbReference>
<evidence type="ECO:0000256" key="5">
    <source>
        <dbReference type="ARBA" id="ARBA00023136"/>
    </source>
</evidence>